<sequence>MAAGKSFFGNAGRERHIFPMTPIGNEPPGERLGRWPLRSPDCIATVRTHCAGLGPGEIMCEKVTAPFRMRFPSETKATGLISGHKIRCGSLKALSR</sequence>
<dbReference type="EMBL" id="KE525307">
    <property type="protein sequence ID" value="KFB45801.1"/>
    <property type="molecule type" value="Genomic_DNA"/>
</dbReference>
<organism evidence="1">
    <name type="scientific">Anopheles sinensis</name>
    <name type="common">Mosquito</name>
    <dbReference type="NCBI Taxonomy" id="74873"/>
    <lineage>
        <taxon>Eukaryota</taxon>
        <taxon>Metazoa</taxon>
        <taxon>Ecdysozoa</taxon>
        <taxon>Arthropoda</taxon>
        <taxon>Hexapoda</taxon>
        <taxon>Insecta</taxon>
        <taxon>Pterygota</taxon>
        <taxon>Neoptera</taxon>
        <taxon>Endopterygota</taxon>
        <taxon>Diptera</taxon>
        <taxon>Nematocera</taxon>
        <taxon>Culicoidea</taxon>
        <taxon>Culicidae</taxon>
        <taxon>Anophelinae</taxon>
        <taxon>Anopheles</taxon>
    </lineage>
</organism>
<evidence type="ECO:0000313" key="1">
    <source>
        <dbReference type="EMBL" id="KFB45801.1"/>
    </source>
</evidence>
<gene>
    <name evidence="1" type="ORF">ZHAS_00013779</name>
</gene>
<protein>
    <submittedName>
        <fullName evidence="1 2">TetR family transcriptional regulator</fullName>
    </submittedName>
</protein>
<evidence type="ECO:0000313" key="3">
    <source>
        <dbReference type="Proteomes" id="UP000030765"/>
    </source>
</evidence>
<dbReference type="EnsemblMetazoa" id="ASIC013779-RA">
    <property type="protein sequence ID" value="ASIC013779-PA"/>
    <property type="gene ID" value="ASIC013779"/>
</dbReference>
<evidence type="ECO:0000313" key="2">
    <source>
        <dbReference type="EnsemblMetazoa" id="ASIC013779-PA"/>
    </source>
</evidence>
<proteinExistence type="predicted"/>
<dbReference type="AlphaFoldDB" id="A0A084W6F7"/>
<keyword evidence="3" id="KW-1185">Reference proteome</keyword>
<dbReference type="EMBL" id="ATLV01020792">
    <property type="status" value="NOT_ANNOTATED_CDS"/>
    <property type="molecule type" value="Genomic_DNA"/>
</dbReference>
<dbReference type="VEuPathDB" id="VectorBase:ASIC013779"/>
<reference evidence="2" key="2">
    <citation type="submission" date="2020-05" db="UniProtKB">
        <authorList>
            <consortium name="EnsemblMetazoa"/>
        </authorList>
    </citation>
    <scope>IDENTIFICATION</scope>
</reference>
<dbReference type="Proteomes" id="UP000030765">
    <property type="component" value="Unassembled WGS sequence"/>
</dbReference>
<reference evidence="1 3" key="1">
    <citation type="journal article" date="2014" name="BMC Genomics">
        <title>Genome sequence of Anopheles sinensis provides insight into genetics basis of mosquito competence for malaria parasites.</title>
        <authorList>
            <person name="Zhou D."/>
            <person name="Zhang D."/>
            <person name="Ding G."/>
            <person name="Shi L."/>
            <person name="Hou Q."/>
            <person name="Ye Y."/>
            <person name="Xu Y."/>
            <person name="Zhou H."/>
            <person name="Xiong C."/>
            <person name="Li S."/>
            <person name="Yu J."/>
            <person name="Hong S."/>
            <person name="Yu X."/>
            <person name="Zou P."/>
            <person name="Chen C."/>
            <person name="Chang X."/>
            <person name="Wang W."/>
            <person name="Lv Y."/>
            <person name="Sun Y."/>
            <person name="Ma L."/>
            <person name="Shen B."/>
            <person name="Zhu C."/>
        </authorList>
    </citation>
    <scope>NUCLEOTIDE SEQUENCE [LARGE SCALE GENOMIC DNA]</scope>
</reference>
<accession>A0A084W6F7</accession>
<name>A0A084W6F7_ANOSI</name>